<dbReference type="EC" id="3.5.1.44" evidence="3"/>
<comment type="similarity">
    <text evidence="3">Belongs to the CheD family.</text>
</comment>
<dbReference type="AlphaFoldDB" id="A0A2P2DEE9"/>
<dbReference type="HAMAP" id="MF_01440">
    <property type="entry name" value="CheD"/>
    <property type="match status" value="1"/>
</dbReference>
<comment type="caution">
    <text evidence="4">The sequence shown here is derived from an EMBL/GenBank/DDBJ whole genome shotgun (WGS) entry which is preliminary data.</text>
</comment>
<dbReference type="GO" id="GO:0050568">
    <property type="term" value="F:protein-glutamine glutaminase activity"/>
    <property type="evidence" value="ECO:0007669"/>
    <property type="project" value="UniProtKB-UniRule"/>
</dbReference>
<evidence type="ECO:0000256" key="2">
    <source>
        <dbReference type="ARBA" id="ARBA00022801"/>
    </source>
</evidence>
<proteinExistence type="inferred from homology"/>
<dbReference type="Gene3D" id="3.30.1330.200">
    <property type="match status" value="1"/>
</dbReference>
<keyword evidence="2 3" id="KW-0378">Hydrolase</keyword>
<keyword evidence="1 3" id="KW-0145">Chemotaxis</keyword>
<protein>
    <recommendedName>
        <fullName evidence="3">Probable chemoreceptor glutamine deamidase CheD</fullName>
        <ecNumber evidence="3">3.5.1.44</ecNumber>
    </recommendedName>
</protein>
<dbReference type="GO" id="GO:0006935">
    <property type="term" value="P:chemotaxis"/>
    <property type="evidence" value="ECO:0007669"/>
    <property type="project" value="UniProtKB-UniRule"/>
</dbReference>
<dbReference type="SUPFAM" id="SSF64438">
    <property type="entry name" value="CNF1/YfiH-like putative cysteine hydrolases"/>
    <property type="match status" value="1"/>
</dbReference>
<dbReference type="InterPro" id="IPR005659">
    <property type="entry name" value="Chemorcpt_Glu_NH3ase_CheD"/>
</dbReference>
<dbReference type="InterPro" id="IPR038592">
    <property type="entry name" value="CheD-like_sf"/>
</dbReference>
<dbReference type="Proteomes" id="UP000245206">
    <property type="component" value="Unassembled WGS sequence"/>
</dbReference>
<evidence type="ECO:0000313" key="5">
    <source>
        <dbReference type="Proteomes" id="UP000245206"/>
    </source>
</evidence>
<dbReference type="OrthoDB" id="9807202at2"/>
<name>A0A2P2DEE9_9LEPT</name>
<keyword evidence="5" id="KW-1185">Reference proteome</keyword>
<evidence type="ECO:0000313" key="4">
    <source>
        <dbReference type="EMBL" id="GBF43009.1"/>
    </source>
</evidence>
<sequence>MSTSTNRTNTRVKPIVYLNIGETFFSDGFHEIRTILGSCVSVCLFHEHTKFSAINHILLPKVSSVKEEQKSLRYGENSMENLISFFVKRQIPRIELRAKIFGGTQSPLFPNFTAGTKNIQFVSEFLTNEKIPIVSQNIGGEFYRKLSFHTDSFDVYITKLNPQTIEDVSVQERHFETKVKERMLKKTTIYTFNQ</sequence>
<keyword evidence="4" id="KW-0675">Receptor</keyword>
<dbReference type="PANTHER" id="PTHR35147">
    <property type="entry name" value="CHEMORECEPTOR GLUTAMINE DEAMIDASE CHED-RELATED"/>
    <property type="match status" value="1"/>
</dbReference>
<dbReference type="PANTHER" id="PTHR35147:SF3">
    <property type="entry name" value="CHEMORECEPTOR GLUTAMINE DEAMIDASE CHED 1-RELATED"/>
    <property type="match status" value="1"/>
</dbReference>
<dbReference type="EMBL" id="BFAZ01000009">
    <property type="protein sequence ID" value="GBF43009.1"/>
    <property type="molecule type" value="Genomic_DNA"/>
</dbReference>
<organism evidence="4 5">
    <name type="scientific">Leptospira ellinghausenii</name>
    <dbReference type="NCBI Taxonomy" id="1917822"/>
    <lineage>
        <taxon>Bacteria</taxon>
        <taxon>Pseudomonadati</taxon>
        <taxon>Spirochaetota</taxon>
        <taxon>Spirochaetia</taxon>
        <taxon>Leptospirales</taxon>
        <taxon>Leptospiraceae</taxon>
        <taxon>Leptospira</taxon>
    </lineage>
</organism>
<dbReference type="CDD" id="cd16352">
    <property type="entry name" value="CheD"/>
    <property type="match status" value="1"/>
</dbReference>
<accession>A0A2P2DEE9</accession>
<evidence type="ECO:0000256" key="3">
    <source>
        <dbReference type="HAMAP-Rule" id="MF_01440"/>
    </source>
</evidence>
<dbReference type="Pfam" id="PF03975">
    <property type="entry name" value="CheD"/>
    <property type="match status" value="1"/>
</dbReference>
<dbReference type="RefSeq" id="WP_108960015.1">
    <property type="nucleotide sequence ID" value="NZ_BFAZ01000009.1"/>
</dbReference>
<dbReference type="InterPro" id="IPR011324">
    <property type="entry name" value="Cytotoxic_necrot_fac-like_cat"/>
</dbReference>
<reference evidence="5" key="1">
    <citation type="journal article" date="2019" name="Microbiol. Immunol.">
        <title>Molecular and phenotypic characterization of Leptospira johnsonii sp. nov., Leptospira ellinghausenii sp. nov. and Leptospira ryugenii sp. nov. isolated from soil and water in Japan.</title>
        <authorList>
            <person name="Masuzawa T."/>
            <person name="Saito M."/>
            <person name="Nakao R."/>
            <person name="Nikaido Y."/>
            <person name="Matsumoto M."/>
            <person name="Ogawa M."/>
            <person name="Yokoyama M."/>
            <person name="Hidaka Y."/>
            <person name="Tomita J."/>
            <person name="Sakakibara K."/>
            <person name="Suzuki K."/>
            <person name="Yasuda S."/>
            <person name="Sato H."/>
            <person name="Yamaguchi M."/>
            <person name="Yoshida S.I."/>
            <person name="Koizumi N."/>
            <person name="Kawamura Y."/>
        </authorList>
    </citation>
    <scope>NUCLEOTIDE SEQUENCE [LARGE SCALE GENOMIC DNA]</scope>
    <source>
        <strain evidence="5">E18</strain>
    </source>
</reference>
<evidence type="ECO:0000256" key="1">
    <source>
        <dbReference type="ARBA" id="ARBA00022500"/>
    </source>
</evidence>
<comment type="catalytic activity">
    <reaction evidence="3">
        <text>L-glutaminyl-[protein] + H2O = L-glutamyl-[protein] + NH4(+)</text>
        <dbReference type="Rhea" id="RHEA:16441"/>
        <dbReference type="Rhea" id="RHEA-COMP:10207"/>
        <dbReference type="Rhea" id="RHEA-COMP:10208"/>
        <dbReference type="ChEBI" id="CHEBI:15377"/>
        <dbReference type="ChEBI" id="CHEBI:28938"/>
        <dbReference type="ChEBI" id="CHEBI:29973"/>
        <dbReference type="ChEBI" id="CHEBI:30011"/>
        <dbReference type="EC" id="3.5.1.44"/>
    </reaction>
</comment>
<gene>
    <name evidence="3 4" type="primary">cheD</name>
    <name evidence="4" type="ORF">LPTSP2_23050</name>
</gene>
<comment type="function">
    <text evidence="3">Probably deamidates glutamine residues to glutamate on methyl-accepting chemotaxis receptors (MCPs), playing an important role in chemotaxis.</text>
</comment>